<evidence type="ECO:0000256" key="4">
    <source>
        <dbReference type="ARBA" id="ARBA00022705"/>
    </source>
</evidence>
<dbReference type="Gene3D" id="1.10.10.1600">
    <property type="entry name" value="Bacterial DNA polymerase III alpha subunit, thumb domain"/>
    <property type="match status" value="1"/>
</dbReference>
<evidence type="ECO:0000256" key="6">
    <source>
        <dbReference type="ARBA" id="ARBA00049244"/>
    </source>
</evidence>
<dbReference type="Pfam" id="PF17657">
    <property type="entry name" value="DNA_pol3_finger"/>
    <property type="match status" value="1"/>
</dbReference>
<dbReference type="PANTHER" id="PTHR32294:SF0">
    <property type="entry name" value="DNA POLYMERASE III SUBUNIT ALPHA"/>
    <property type="match status" value="1"/>
</dbReference>
<dbReference type="InterPro" id="IPR040982">
    <property type="entry name" value="DNA_pol3_finger"/>
</dbReference>
<dbReference type="RefSeq" id="WP_027048474.1">
    <property type="nucleotide sequence ID" value="NZ_CP025257.1"/>
</dbReference>
<dbReference type="InterPro" id="IPR029460">
    <property type="entry name" value="DNAPol_HHH"/>
</dbReference>
<keyword evidence="12" id="KW-1185">Reference proteome</keyword>
<dbReference type="Gene3D" id="1.10.150.870">
    <property type="match status" value="1"/>
</dbReference>
<evidence type="ECO:0000259" key="8">
    <source>
        <dbReference type="Pfam" id="PF07733"/>
    </source>
</evidence>
<dbReference type="AlphaFoldDB" id="A0A2K9C1L7"/>
<name>A0A2K9C1L7_9MOLU</name>
<dbReference type="InterPro" id="IPR004805">
    <property type="entry name" value="DnaE2/DnaE/PolC"/>
</dbReference>
<keyword evidence="4" id="KW-0235">DNA replication</keyword>
<comment type="catalytic activity">
    <reaction evidence="6">
        <text>DNA(n) + a 2'-deoxyribonucleoside 5'-triphosphate = DNA(n+1) + diphosphate</text>
        <dbReference type="Rhea" id="RHEA:22508"/>
        <dbReference type="Rhea" id="RHEA-COMP:17339"/>
        <dbReference type="Rhea" id="RHEA-COMP:17340"/>
        <dbReference type="ChEBI" id="CHEBI:33019"/>
        <dbReference type="ChEBI" id="CHEBI:61560"/>
        <dbReference type="ChEBI" id="CHEBI:173112"/>
        <dbReference type="EC" id="2.7.7.7"/>
    </reaction>
</comment>
<dbReference type="GO" id="GO:0008408">
    <property type="term" value="F:3'-5' exonuclease activity"/>
    <property type="evidence" value="ECO:0007669"/>
    <property type="project" value="InterPro"/>
</dbReference>
<evidence type="ECO:0000256" key="2">
    <source>
        <dbReference type="ARBA" id="ARBA00022679"/>
    </source>
</evidence>
<dbReference type="CDD" id="cd04485">
    <property type="entry name" value="DnaE_OBF"/>
    <property type="match status" value="1"/>
</dbReference>
<evidence type="ECO:0000256" key="1">
    <source>
        <dbReference type="ARBA" id="ARBA00012417"/>
    </source>
</evidence>
<evidence type="ECO:0000259" key="7">
    <source>
        <dbReference type="Pfam" id="PF02811"/>
    </source>
</evidence>
<keyword evidence="2" id="KW-0808">Transferase</keyword>
<dbReference type="PANTHER" id="PTHR32294">
    <property type="entry name" value="DNA POLYMERASE III SUBUNIT ALPHA"/>
    <property type="match status" value="1"/>
</dbReference>
<dbReference type="Pfam" id="PF14579">
    <property type="entry name" value="HHH_6"/>
    <property type="match status" value="1"/>
</dbReference>
<reference evidence="11 12" key="1">
    <citation type="submission" date="2017-12" db="EMBL/GenBank/DDBJ databases">
        <title>Mesoplasma syrphidae YJS, Complete Genome.</title>
        <authorList>
            <person name="Knight T.F."/>
            <person name="Citino T."/>
            <person name="Rubinstein R."/>
            <person name="Neuschaefer Z."/>
        </authorList>
    </citation>
    <scope>NUCLEOTIDE SEQUENCE [LARGE SCALE GENOMIC DNA]</scope>
    <source>
        <strain evidence="11 12">YJS</strain>
    </source>
</reference>
<evidence type="ECO:0000259" key="9">
    <source>
        <dbReference type="Pfam" id="PF14579"/>
    </source>
</evidence>
<dbReference type="InterPro" id="IPR004013">
    <property type="entry name" value="PHP_dom"/>
</dbReference>
<evidence type="ECO:0000259" key="10">
    <source>
        <dbReference type="Pfam" id="PF17657"/>
    </source>
</evidence>
<evidence type="ECO:0000313" key="11">
    <source>
        <dbReference type="EMBL" id="AUF83369.1"/>
    </source>
</evidence>
<dbReference type="InterPro" id="IPR011708">
    <property type="entry name" value="DNA_pol3_alpha_NTPase_dom"/>
</dbReference>
<dbReference type="EC" id="2.7.7.7" evidence="1"/>
<sequence length="987" mass="114021">MRYSPQFNIRSAYNFQQSFIKIDDYISFAQTHNFEYLFYSELRTMFGVAEFIKKARAANLKPIIGLSIDINESIINLYPKTRQGYQQINRISANLNDGKNYNNDEIVNMIFENLNLEIIVVSNLSNEINLKLSSRILSDDFYDVKKLKLFFNEINYFDIGDEDDYYALVALKNNLLINEVPLLQPTNYWDDSEISQQYSLSKTSQVAQEIYQKVKFELFDNSELHLIAFKAPQNIPSDKYLEKICFSSLENYFKFVKRKEIPNTYTERLNYELKIIFSMGFENYFLVVWDYVKYAKERNILVGPGRGSAAGSLVAFLLQITQVDPIAYNLLFERFLNPERITMPDIDIDFQDDRREEVIEYLFEKYGLYNVATITTYQSIGVKSAIRDVARVHGLDLNIVNTITKQIPSIFLNDLDGAIKSNTKLKQYFDEYTHIFKTVKKLIGLPRQTGTHAAGVILVDNDLRDYVPIKVGYNGIYQTQFDMNHLEELGLIKMDLLGLRNLTTLQEIRYAIYRNRKQNVIFAKIPLNDKQTFAMLAQGNTSGIFQLESPGMTKVIKNMQVANIEDISAASALFRPGPQEMIPEYIKRKNSSNKNYLIDSSLGDILNSTYGIIVYQEQVIQILQRVANFSLGKADIVRRAMGKKNHQYMLSVKTEFLQGAVANKYTIEKAEEIWNWIDRFAAYGFNKSHSIAYSYISYWLAYFKTHYTEEFYCSLLNGVIGNAEKTSQYLKEIAQYGVQVRLPSVKNVNYSYVGKSKQIFMPLILIKGIGKDFIKRIRLLFEEDHSAFDSIFSFVTRMINNGLNKTNYLVLAKAGAFDIFGYNRQTLIDNMELIIAFAEFNYGVKKLDPLTYPLLEETEIQNEIISEYEKEIYGFYLTSHPITKIKIDNAGLKPTDINKAKSFKGYSNVIGYVAMIRTKKDKNNQEMAFLNLIDDTDEIDITIFAGTYQKIKYDLQAGIILGLEIQTEEYQGKISGKLNRIIKVIKK</sequence>
<feature type="domain" description="Bacterial DNA polymerase III alpha subunit NTPase" evidence="8">
    <location>
        <begin position="239"/>
        <end position="498"/>
    </location>
</feature>
<dbReference type="InterPro" id="IPR041931">
    <property type="entry name" value="DNA_pol3_alpha_thumb_dom"/>
</dbReference>
<dbReference type="Proteomes" id="UP000233419">
    <property type="component" value="Chromosome"/>
</dbReference>
<dbReference type="OrthoDB" id="9803237at2"/>
<evidence type="ECO:0000256" key="5">
    <source>
        <dbReference type="ARBA" id="ARBA00022932"/>
    </source>
</evidence>
<dbReference type="KEGG" id="msyr:CXP39_00930"/>
<dbReference type="GO" id="GO:0006260">
    <property type="term" value="P:DNA replication"/>
    <property type="evidence" value="ECO:0007669"/>
    <property type="project" value="UniProtKB-KW"/>
</dbReference>
<evidence type="ECO:0000256" key="3">
    <source>
        <dbReference type="ARBA" id="ARBA00022695"/>
    </source>
</evidence>
<feature type="domain" description="PHP" evidence="7">
    <location>
        <begin position="9"/>
        <end position="119"/>
    </location>
</feature>
<organism evidence="11 12">
    <name type="scientific">Mesoplasma syrphidae</name>
    <dbReference type="NCBI Taxonomy" id="225999"/>
    <lineage>
        <taxon>Bacteria</taxon>
        <taxon>Bacillati</taxon>
        <taxon>Mycoplasmatota</taxon>
        <taxon>Mollicutes</taxon>
        <taxon>Entomoplasmatales</taxon>
        <taxon>Entomoplasmataceae</taxon>
        <taxon>Mesoplasma</taxon>
    </lineage>
</organism>
<keyword evidence="5" id="KW-0239">DNA-directed DNA polymerase</keyword>
<proteinExistence type="predicted"/>
<gene>
    <name evidence="11" type="ORF">CXP39_00930</name>
</gene>
<keyword evidence="3" id="KW-0548">Nucleotidyltransferase</keyword>
<protein>
    <recommendedName>
        <fullName evidence="1">DNA-directed DNA polymerase</fullName>
        <ecNumber evidence="1">2.7.7.7</ecNumber>
    </recommendedName>
</protein>
<dbReference type="NCBIfam" id="TIGR00594">
    <property type="entry name" value="polc"/>
    <property type="match status" value="1"/>
</dbReference>
<dbReference type="Pfam" id="PF07733">
    <property type="entry name" value="DNA_pol3_alpha"/>
    <property type="match status" value="1"/>
</dbReference>
<feature type="domain" description="DNA polymerase III alpha subunit finger" evidence="10">
    <location>
        <begin position="501"/>
        <end position="663"/>
    </location>
</feature>
<evidence type="ECO:0000313" key="12">
    <source>
        <dbReference type="Proteomes" id="UP000233419"/>
    </source>
</evidence>
<dbReference type="EMBL" id="CP025257">
    <property type="protein sequence ID" value="AUF83369.1"/>
    <property type="molecule type" value="Genomic_DNA"/>
</dbReference>
<accession>A0A2K9C1L7</accession>
<dbReference type="Pfam" id="PF02811">
    <property type="entry name" value="PHP"/>
    <property type="match status" value="1"/>
</dbReference>
<dbReference type="GO" id="GO:0003887">
    <property type="term" value="F:DNA-directed DNA polymerase activity"/>
    <property type="evidence" value="ECO:0007669"/>
    <property type="project" value="UniProtKB-KW"/>
</dbReference>
<feature type="domain" description="DNA polymerase helix-hairpin-helix motif" evidence="9">
    <location>
        <begin position="737"/>
        <end position="827"/>
    </location>
</feature>
<dbReference type="Gene3D" id="3.20.20.140">
    <property type="entry name" value="Metal-dependent hydrolases"/>
    <property type="match status" value="1"/>
</dbReference>